<dbReference type="InterPro" id="IPR016097">
    <property type="entry name" value="DUF695"/>
</dbReference>
<evidence type="ECO:0000259" key="2">
    <source>
        <dbReference type="Pfam" id="PF06877"/>
    </source>
</evidence>
<protein>
    <submittedName>
        <fullName evidence="3">DUF695 domain-containing protein</fullName>
    </submittedName>
</protein>
<name>A0ABV0C0I0_9SPHI</name>
<keyword evidence="4" id="KW-1185">Reference proteome</keyword>
<feature type="domain" description="Regulator of ribonuclease activity B" evidence="2">
    <location>
        <begin position="10"/>
        <end position="101"/>
    </location>
</feature>
<accession>A0ABV0C0I0</accession>
<dbReference type="Pfam" id="PF05117">
    <property type="entry name" value="DUF695"/>
    <property type="match status" value="1"/>
</dbReference>
<comment type="caution">
    <text evidence="3">The sequence shown here is derived from an EMBL/GenBank/DDBJ whole genome shotgun (WGS) entry which is preliminary data.</text>
</comment>
<dbReference type="Gene3D" id="3.30.70.970">
    <property type="entry name" value="RraB-like"/>
    <property type="match status" value="1"/>
</dbReference>
<evidence type="ECO:0000313" key="3">
    <source>
        <dbReference type="EMBL" id="MEN5380344.1"/>
    </source>
</evidence>
<evidence type="ECO:0000313" key="4">
    <source>
        <dbReference type="Proteomes" id="UP001409291"/>
    </source>
</evidence>
<dbReference type="Pfam" id="PF06877">
    <property type="entry name" value="RraB"/>
    <property type="match status" value="1"/>
</dbReference>
<dbReference type="RefSeq" id="WP_346583204.1">
    <property type="nucleotide sequence ID" value="NZ_JBDJLH010000018.1"/>
</dbReference>
<dbReference type="SUPFAM" id="SSF89946">
    <property type="entry name" value="Hypothetical protein VC0424"/>
    <property type="match status" value="1"/>
</dbReference>
<proteinExistence type="predicted"/>
<feature type="domain" description="DUF695" evidence="1">
    <location>
        <begin position="130"/>
        <end position="253"/>
    </location>
</feature>
<reference evidence="3 4" key="1">
    <citation type="submission" date="2024-04" db="EMBL/GenBank/DDBJ databases">
        <title>WGS of bacteria from Torrens River.</title>
        <authorList>
            <person name="Wyrsch E.R."/>
            <person name="Drigo B."/>
        </authorList>
    </citation>
    <scope>NUCLEOTIDE SEQUENCE [LARGE SCALE GENOMIC DNA]</scope>
    <source>
        <strain evidence="3 4">TWI391</strain>
    </source>
</reference>
<evidence type="ECO:0000259" key="1">
    <source>
        <dbReference type="Pfam" id="PF05117"/>
    </source>
</evidence>
<dbReference type="EMBL" id="JBDJNQ010000016">
    <property type="protein sequence ID" value="MEN5380344.1"/>
    <property type="molecule type" value="Genomic_DNA"/>
</dbReference>
<dbReference type="Proteomes" id="UP001409291">
    <property type="component" value="Unassembled WGS sequence"/>
</dbReference>
<organism evidence="3 4">
    <name type="scientific">Sphingobacterium kitahiroshimense</name>
    <dbReference type="NCBI Taxonomy" id="470446"/>
    <lineage>
        <taxon>Bacteria</taxon>
        <taxon>Pseudomonadati</taxon>
        <taxon>Bacteroidota</taxon>
        <taxon>Sphingobacteriia</taxon>
        <taxon>Sphingobacteriales</taxon>
        <taxon>Sphingobacteriaceae</taxon>
        <taxon>Sphingobacterium</taxon>
    </lineage>
</organism>
<dbReference type="InterPro" id="IPR009671">
    <property type="entry name" value="RraB_dom"/>
</dbReference>
<gene>
    <name evidence="3" type="ORF">ABE541_23975</name>
</gene>
<sequence>MITFETIEHFYNNLSSNGINCNNNFLYTYCFISDDKINLQELNKELNKNNFSSITIEESEEDYWWLSASRIEKHDAHSLFELNKILYALAEKYNVEYDGFDIGNPDGQSAIERDTYTVPEKFKTGDLINNNLPELVIINTALESFAHKAEFRYFINFTIPYITPDGTGLPSNEDLQNLHDFEISIEHHLQKSGINSYYVLRTTYNGIRKFYLAIADKGNAINILEAMKPNTKDLHFTYNITEDENWSMYNEMLIKVATE</sequence>
<dbReference type="InterPro" id="IPR036701">
    <property type="entry name" value="RraB-like_sf"/>
</dbReference>